<dbReference type="Gene3D" id="2.60.450.10">
    <property type="entry name" value="Lipopolysaccharide (LPS) transport protein A like domain"/>
    <property type="match status" value="2"/>
</dbReference>
<dbReference type="InterPro" id="IPR005653">
    <property type="entry name" value="OstA-like_N"/>
</dbReference>
<dbReference type="Proteomes" id="UP000249061">
    <property type="component" value="Unassembled WGS sequence"/>
</dbReference>
<gene>
    <name evidence="3" type="ORF">DI536_12200</name>
</gene>
<dbReference type="PANTHER" id="PTHR36504:SF1">
    <property type="entry name" value="LIPOPOLYSACCHARIDE EXPORT SYSTEM PROTEIN LPTA"/>
    <property type="match status" value="1"/>
</dbReference>
<evidence type="ECO:0000256" key="1">
    <source>
        <dbReference type="ARBA" id="ARBA00022729"/>
    </source>
</evidence>
<dbReference type="AlphaFoldDB" id="A0A2W5TQ55"/>
<dbReference type="GO" id="GO:0030288">
    <property type="term" value="C:outer membrane-bounded periplasmic space"/>
    <property type="evidence" value="ECO:0007669"/>
    <property type="project" value="TreeGrafter"/>
</dbReference>
<dbReference type="InterPro" id="IPR052037">
    <property type="entry name" value="LPS_export_LptA"/>
</dbReference>
<evidence type="ECO:0000259" key="2">
    <source>
        <dbReference type="Pfam" id="PF03968"/>
    </source>
</evidence>
<dbReference type="GO" id="GO:0015920">
    <property type="term" value="P:lipopolysaccharide transport"/>
    <property type="evidence" value="ECO:0007669"/>
    <property type="project" value="TreeGrafter"/>
</dbReference>
<proteinExistence type="predicted"/>
<organism evidence="3 4">
    <name type="scientific">Archangium gephyra</name>
    <dbReference type="NCBI Taxonomy" id="48"/>
    <lineage>
        <taxon>Bacteria</taxon>
        <taxon>Pseudomonadati</taxon>
        <taxon>Myxococcota</taxon>
        <taxon>Myxococcia</taxon>
        <taxon>Myxococcales</taxon>
        <taxon>Cystobacterineae</taxon>
        <taxon>Archangiaceae</taxon>
        <taxon>Archangium</taxon>
    </lineage>
</organism>
<comment type="caution">
    <text evidence="3">The sequence shown here is derived from an EMBL/GenBank/DDBJ whole genome shotgun (WGS) entry which is preliminary data.</text>
</comment>
<sequence length="271" mass="29814">MVTALLVSLALAAPDGGVLLARPVRVSADKLQVFKKESRALYSGHAKAVRDTMTLTCNELEVFFDAANEIDHLIARGNVEVIDGDRQAWGENAHYDNKSGVLTVTGNPRGRQGPREVDGEVVTFTTGDEYLVVTRAKTRVKEPKDKRVNIDADKLELWSKDKEAKWTGRVRVVKDKTVINAPEITALYDEAGEVTRVKARGGVEVSEGDRWARGQNADYDVQKGVLVMTGNPQARQNKTRLKGTKVTFYSGTDFLEVDNATTIIEADKKGP</sequence>
<dbReference type="GO" id="GO:0017089">
    <property type="term" value="F:glycolipid transfer activity"/>
    <property type="evidence" value="ECO:0007669"/>
    <property type="project" value="TreeGrafter"/>
</dbReference>
<dbReference type="Pfam" id="PF03968">
    <property type="entry name" value="LptD_N"/>
    <property type="match status" value="2"/>
</dbReference>
<name>A0A2W5TQ55_9BACT</name>
<dbReference type="PANTHER" id="PTHR36504">
    <property type="entry name" value="LIPOPOLYSACCHARIDE EXPORT SYSTEM PROTEIN LPTA"/>
    <property type="match status" value="1"/>
</dbReference>
<dbReference type="EMBL" id="QFQP01000009">
    <property type="protein sequence ID" value="PZR13515.1"/>
    <property type="molecule type" value="Genomic_DNA"/>
</dbReference>
<protein>
    <recommendedName>
        <fullName evidence="2">Organic solvent tolerance-like N-terminal domain-containing protein</fullName>
    </recommendedName>
</protein>
<evidence type="ECO:0000313" key="4">
    <source>
        <dbReference type="Proteomes" id="UP000249061"/>
    </source>
</evidence>
<evidence type="ECO:0000313" key="3">
    <source>
        <dbReference type="EMBL" id="PZR13515.1"/>
    </source>
</evidence>
<feature type="domain" description="Organic solvent tolerance-like N-terminal" evidence="2">
    <location>
        <begin position="149"/>
        <end position="250"/>
    </location>
</feature>
<accession>A0A2W5TQ55</accession>
<feature type="domain" description="Organic solvent tolerance-like N-terminal" evidence="2">
    <location>
        <begin position="26"/>
        <end position="126"/>
    </location>
</feature>
<dbReference type="GO" id="GO:0009279">
    <property type="term" value="C:cell outer membrane"/>
    <property type="evidence" value="ECO:0007669"/>
    <property type="project" value="TreeGrafter"/>
</dbReference>
<keyword evidence="1" id="KW-0732">Signal</keyword>
<reference evidence="3 4" key="1">
    <citation type="submission" date="2017-08" db="EMBL/GenBank/DDBJ databases">
        <title>Infants hospitalized years apart are colonized by the same room-sourced microbial strains.</title>
        <authorList>
            <person name="Brooks B."/>
            <person name="Olm M.R."/>
            <person name="Firek B.A."/>
            <person name="Baker R."/>
            <person name="Thomas B.C."/>
            <person name="Morowitz M.J."/>
            <person name="Banfield J.F."/>
        </authorList>
    </citation>
    <scope>NUCLEOTIDE SEQUENCE [LARGE SCALE GENOMIC DNA]</scope>
    <source>
        <strain evidence="3">S2_003_000_R2_14</strain>
    </source>
</reference>